<protein>
    <recommendedName>
        <fullName evidence="3">RNase H type-1 domain-containing protein</fullName>
    </recommendedName>
</protein>
<keyword evidence="2" id="KW-1185">Reference proteome</keyword>
<organism evidence="1 2">
    <name type="scientific">Hibiscus sabdariffa</name>
    <name type="common">roselle</name>
    <dbReference type="NCBI Taxonomy" id="183260"/>
    <lineage>
        <taxon>Eukaryota</taxon>
        <taxon>Viridiplantae</taxon>
        <taxon>Streptophyta</taxon>
        <taxon>Embryophyta</taxon>
        <taxon>Tracheophyta</taxon>
        <taxon>Spermatophyta</taxon>
        <taxon>Magnoliopsida</taxon>
        <taxon>eudicotyledons</taxon>
        <taxon>Gunneridae</taxon>
        <taxon>Pentapetalae</taxon>
        <taxon>rosids</taxon>
        <taxon>malvids</taxon>
        <taxon>Malvales</taxon>
        <taxon>Malvaceae</taxon>
        <taxon>Malvoideae</taxon>
        <taxon>Hibiscus</taxon>
    </lineage>
</organism>
<evidence type="ECO:0000313" key="1">
    <source>
        <dbReference type="EMBL" id="KAK8997677.1"/>
    </source>
</evidence>
<evidence type="ECO:0008006" key="3">
    <source>
        <dbReference type="Google" id="ProtNLM"/>
    </source>
</evidence>
<reference evidence="1 2" key="1">
    <citation type="journal article" date="2024" name="G3 (Bethesda)">
        <title>Genome assembly of Hibiscus sabdariffa L. provides insights into metabolisms of medicinal natural products.</title>
        <authorList>
            <person name="Kim T."/>
        </authorList>
    </citation>
    <scope>NUCLEOTIDE SEQUENCE [LARGE SCALE GENOMIC DNA]</scope>
    <source>
        <strain evidence="1">TK-2024</strain>
        <tissue evidence="1">Old leaves</tissue>
    </source>
</reference>
<evidence type="ECO:0000313" key="2">
    <source>
        <dbReference type="Proteomes" id="UP001396334"/>
    </source>
</evidence>
<dbReference type="Proteomes" id="UP001396334">
    <property type="component" value="Unassembled WGS sequence"/>
</dbReference>
<gene>
    <name evidence="1" type="ORF">V6N11_012224</name>
</gene>
<accession>A0ABR2QAF5</accession>
<dbReference type="EMBL" id="JBBPBN010000042">
    <property type="protein sequence ID" value="KAK8997677.1"/>
    <property type="molecule type" value="Genomic_DNA"/>
</dbReference>
<sequence length="167" mass="18548">MLDRNGQKVTTRKASIGIVMNRTWSGPRELDEATKLSSFEGGQMCHCTCKDDDNSVSEDEGAIQVDGNVRNLSQKGDHLQEAERVLGHEELLAIKKAPSLFAASGLAGDENLQVETDCNNVVAWFRQPSKTPNAFKDLVLECLTAHGKWFYSKMVVLAMLLWDHGKR</sequence>
<proteinExistence type="predicted"/>
<comment type="caution">
    <text evidence="1">The sequence shown here is derived from an EMBL/GenBank/DDBJ whole genome shotgun (WGS) entry which is preliminary data.</text>
</comment>
<name>A0ABR2QAF5_9ROSI</name>